<gene>
    <name evidence="2" type="ORF">CC1G_11171</name>
</gene>
<reference evidence="2 3" key="1">
    <citation type="journal article" date="2010" name="Proc. Natl. Acad. Sci. U.S.A.">
        <title>Insights into evolution of multicellular fungi from the assembled chromosomes of the mushroom Coprinopsis cinerea (Coprinus cinereus).</title>
        <authorList>
            <person name="Stajich J.E."/>
            <person name="Wilke S.K."/>
            <person name="Ahren D."/>
            <person name="Au C.H."/>
            <person name="Birren B.W."/>
            <person name="Borodovsky M."/>
            <person name="Burns C."/>
            <person name="Canback B."/>
            <person name="Casselton L.A."/>
            <person name="Cheng C.K."/>
            <person name="Deng J."/>
            <person name="Dietrich F.S."/>
            <person name="Fargo D.C."/>
            <person name="Farman M.L."/>
            <person name="Gathman A.C."/>
            <person name="Goldberg J."/>
            <person name="Guigo R."/>
            <person name="Hoegger P.J."/>
            <person name="Hooker J.B."/>
            <person name="Huggins A."/>
            <person name="James T.Y."/>
            <person name="Kamada T."/>
            <person name="Kilaru S."/>
            <person name="Kodira C."/>
            <person name="Kues U."/>
            <person name="Kupfer D."/>
            <person name="Kwan H.S."/>
            <person name="Lomsadze A."/>
            <person name="Li W."/>
            <person name="Lilly W.W."/>
            <person name="Ma L.J."/>
            <person name="Mackey A.J."/>
            <person name="Manning G."/>
            <person name="Martin F."/>
            <person name="Muraguchi H."/>
            <person name="Natvig D.O."/>
            <person name="Palmerini H."/>
            <person name="Ramesh M.A."/>
            <person name="Rehmeyer C.J."/>
            <person name="Roe B.A."/>
            <person name="Shenoy N."/>
            <person name="Stanke M."/>
            <person name="Ter-Hovhannisyan V."/>
            <person name="Tunlid A."/>
            <person name="Velagapudi R."/>
            <person name="Vision T.J."/>
            <person name="Zeng Q."/>
            <person name="Zolan M.E."/>
            <person name="Pukkila P.J."/>
        </authorList>
    </citation>
    <scope>NUCLEOTIDE SEQUENCE [LARGE SCALE GENOMIC DNA]</scope>
    <source>
        <strain evidence="3">Okayama-7 / 130 / ATCC MYA-4618 / FGSC 9003</strain>
    </source>
</reference>
<keyword evidence="3" id="KW-1185">Reference proteome</keyword>
<name>A8P4D3_COPC7</name>
<comment type="caution">
    <text evidence="2">The sequence shown here is derived from an EMBL/GenBank/DDBJ whole genome shotgun (WGS) entry which is preliminary data.</text>
</comment>
<dbReference type="GeneID" id="6015322"/>
<dbReference type="InParanoid" id="A8P4D3"/>
<dbReference type="KEGG" id="cci:CC1G_11171"/>
<dbReference type="eggNOG" id="ENOG502S760">
    <property type="taxonomic scope" value="Eukaryota"/>
</dbReference>
<dbReference type="STRING" id="240176.A8P4D3"/>
<dbReference type="VEuPathDB" id="FungiDB:CC1G_11171"/>
<dbReference type="RefSeq" id="XP_001838728.2">
    <property type="nucleotide sequence ID" value="XM_001838676.2"/>
</dbReference>
<dbReference type="InterPro" id="IPR013718">
    <property type="entry name" value="COQ9_C"/>
</dbReference>
<feature type="domain" description="COQ9 C-terminal" evidence="1">
    <location>
        <begin position="131"/>
        <end position="191"/>
    </location>
</feature>
<accession>A8P4D3</accession>
<evidence type="ECO:0000259" key="1">
    <source>
        <dbReference type="Pfam" id="PF08511"/>
    </source>
</evidence>
<dbReference type="OrthoDB" id="619536at2759"/>
<dbReference type="HOGENOM" id="CLU_574928_0_0_1"/>
<dbReference type="Pfam" id="PF08511">
    <property type="entry name" value="COQ9"/>
    <property type="match status" value="1"/>
</dbReference>
<proteinExistence type="predicted"/>
<evidence type="ECO:0000313" key="3">
    <source>
        <dbReference type="Proteomes" id="UP000001861"/>
    </source>
</evidence>
<sequence>MSVSSARLLKLALPLVRTHGFTREALARSVLELPAAEAHSEPLSETAVSALFGEGDDARRTLINSWLTEGIRHMQTAESPTLNAVLRKRLEYNEPVLDRLPEVPISYTGPRAFAVLATPSTGIHFIDPKPALQHASRIADEACYAIGDKSLHLSWYSKRASIAAVYTAAELHQLVSPNTAYSFLDDLLHKSSKVSNALDETSLFSSYVFRSWKGIIKSSEMVTQMIRRSNLGPCFSTMTTPPADLPFTPNFGFKHSVILPASLKDTFTFLGTDAAHVQVCKLSSLASLAELDEKDTVAIPTGKALSEISAMNLPKASGTEQDVLLAHRRHFRLEETVPVLFGLVKSVVKLEGTLTWFDLKETGEEDAGPVYALYETKNSETGIRTWKIRKFEQVVDKDGGTPKTKLSEEVIGGAPFYLKYISQSMGQKAHLYVCSLVQCHLYTFRALITASLPSLSLAIIQRTHGKLPYTLSMMI</sequence>
<dbReference type="AlphaFoldDB" id="A8P4D3"/>
<dbReference type="Proteomes" id="UP000001861">
    <property type="component" value="Unassembled WGS sequence"/>
</dbReference>
<evidence type="ECO:0000313" key="2">
    <source>
        <dbReference type="EMBL" id="EAU83087.2"/>
    </source>
</evidence>
<organism evidence="2 3">
    <name type="scientific">Coprinopsis cinerea (strain Okayama-7 / 130 / ATCC MYA-4618 / FGSC 9003)</name>
    <name type="common">Inky cap fungus</name>
    <name type="synonym">Hormographiella aspergillata</name>
    <dbReference type="NCBI Taxonomy" id="240176"/>
    <lineage>
        <taxon>Eukaryota</taxon>
        <taxon>Fungi</taxon>
        <taxon>Dikarya</taxon>
        <taxon>Basidiomycota</taxon>
        <taxon>Agaricomycotina</taxon>
        <taxon>Agaricomycetes</taxon>
        <taxon>Agaricomycetidae</taxon>
        <taxon>Agaricales</taxon>
        <taxon>Agaricineae</taxon>
        <taxon>Psathyrellaceae</taxon>
        <taxon>Coprinopsis</taxon>
    </lineage>
</organism>
<dbReference type="EMBL" id="AACS02000004">
    <property type="protein sequence ID" value="EAU83087.2"/>
    <property type="molecule type" value="Genomic_DNA"/>
</dbReference>
<protein>
    <recommendedName>
        <fullName evidence="1">COQ9 C-terminal domain-containing protein</fullName>
    </recommendedName>
</protein>